<feature type="compositionally biased region" description="Basic and acidic residues" evidence="1">
    <location>
        <begin position="143"/>
        <end position="156"/>
    </location>
</feature>
<dbReference type="Proteomes" id="UP000015106">
    <property type="component" value="Chromosome 3"/>
</dbReference>
<feature type="region of interest" description="Disordered" evidence="1">
    <location>
        <begin position="118"/>
        <end position="180"/>
    </location>
</feature>
<feature type="compositionally biased region" description="Basic and acidic residues" evidence="1">
    <location>
        <begin position="35"/>
        <end position="50"/>
    </location>
</feature>
<feature type="region of interest" description="Disordered" evidence="1">
    <location>
        <begin position="1"/>
        <end position="50"/>
    </location>
</feature>
<dbReference type="Gramene" id="TuG1812G0300002906.01.T05">
    <property type="protein sequence ID" value="TuG1812G0300002906.01.T05"/>
    <property type="gene ID" value="TuG1812G0300002906.01"/>
</dbReference>
<dbReference type="Gramene" id="TuG1812G0300002906.01.T04">
    <property type="protein sequence ID" value="TuG1812G0300002906.01.T04"/>
    <property type="gene ID" value="TuG1812G0300002906.01"/>
</dbReference>
<dbReference type="EnsemblPlants" id="TuG1812G0300002906.01.T05">
    <property type="protein sequence ID" value="TuG1812G0300002906.01.T05"/>
    <property type="gene ID" value="TuG1812G0300002906.01"/>
</dbReference>
<evidence type="ECO:0000256" key="1">
    <source>
        <dbReference type="SAM" id="MobiDB-lite"/>
    </source>
</evidence>
<reference evidence="2" key="3">
    <citation type="submission" date="2022-06" db="UniProtKB">
        <authorList>
            <consortium name="EnsemblPlants"/>
        </authorList>
    </citation>
    <scope>IDENTIFICATION</scope>
</reference>
<accession>A0A8R7TX26</accession>
<keyword evidence="3" id="KW-1185">Reference proteome</keyword>
<name>A0A8R7TX26_TRIUA</name>
<evidence type="ECO:0000313" key="2">
    <source>
        <dbReference type="EnsemblPlants" id="TuG1812G0300002906.01.T05"/>
    </source>
</evidence>
<proteinExistence type="predicted"/>
<reference evidence="2" key="2">
    <citation type="submission" date="2018-03" db="EMBL/GenBank/DDBJ databases">
        <title>The Triticum urartu genome reveals the dynamic nature of wheat genome evolution.</title>
        <authorList>
            <person name="Ling H."/>
            <person name="Ma B."/>
            <person name="Shi X."/>
            <person name="Liu H."/>
            <person name="Dong L."/>
            <person name="Sun H."/>
            <person name="Cao Y."/>
            <person name="Gao Q."/>
            <person name="Zheng S."/>
            <person name="Li Y."/>
            <person name="Yu Y."/>
            <person name="Du H."/>
            <person name="Qi M."/>
            <person name="Li Y."/>
            <person name="Yu H."/>
            <person name="Cui Y."/>
            <person name="Wang N."/>
            <person name="Chen C."/>
            <person name="Wu H."/>
            <person name="Zhao Y."/>
            <person name="Zhang J."/>
            <person name="Li Y."/>
            <person name="Zhou W."/>
            <person name="Zhang B."/>
            <person name="Hu W."/>
            <person name="Eijk M."/>
            <person name="Tang J."/>
            <person name="Witsenboer H."/>
            <person name="Zhao S."/>
            <person name="Li Z."/>
            <person name="Zhang A."/>
            <person name="Wang D."/>
            <person name="Liang C."/>
        </authorList>
    </citation>
    <scope>NUCLEOTIDE SEQUENCE [LARGE SCALE GENOMIC DNA]</scope>
    <source>
        <strain evidence="2">cv. G1812</strain>
    </source>
</reference>
<organism evidence="2 3">
    <name type="scientific">Triticum urartu</name>
    <name type="common">Red wild einkorn</name>
    <name type="synonym">Crithodium urartu</name>
    <dbReference type="NCBI Taxonomy" id="4572"/>
    <lineage>
        <taxon>Eukaryota</taxon>
        <taxon>Viridiplantae</taxon>
        <taxon>Streptophyta</taxon>
        <taxon>Embryophyta</taxon>
        <taxon>Tracheophyta</taxon>
        <taxon>Spermatophyta</taxon>
        <taxon>Magnoliopsida</taxon>
        <taxon>Liliopsida</taxon>
        <taxon>Poales</taxon>
        <taxon>Poaceae</taxon>
        <taxon>BOP clade</taxon>
        <taxon>Pooideae</taxon>
        <taxon>Triticodae</taxon>
        <taxon>Triticeae</taxon>
        <taxon>Triticinae</taxon>
        <taxon>Triticum</taxon>
    </lineage>
</organism>
<dbReference type="EnsemblPlants" id="TuG1812G0300002906.01.T04">
    <property type="protein sequence ID" value="TuG1812G0300002906.01.T04"/>
    <property type="gene ID" value="TuG1812G0300002906.01"/>
</dbReference>
<feature type="compositionally biased region" description="Low complexity" evidence="1">
    <location>
        <begin position="1"/>
        <end position="14"/>
    </location>
</feature>
<evidence type="ECO:0000313" key="3">
    <source>
        <dbReference type="Proteomes" id="UP000015106"/>
    </source>
</evidence>
<protein>
    <submittedName>
        <fullName evidence="2">Uncharacterized protein</fullName>
    </submittedName>
</protein>
<sequence>PPSPSLRSRSAAAPKPTPPVDDPHRRRGAVAPRPGRPDRPTPSDRRRFLDPIPRRLRIHGRVAGRRRAPPPGRVVRVVQGRAPPWPPRALMALIVITSLQIHHHHLKVDLGRSDYATATATQQQREGGRRQWEGGGPLELEPEDRRRGPAARDRPNQLRHVPSPALGPRHQACHPQGTRG</sequence>
<dbReference type="AlphaFoldDB" id="A0A8R7TX26"/>
<reference evidence="3" key="1">
    <citation type="journal article" date="2013" name="Nature">
        <title>Draft genome of the wheat A-genome progenitor Triticum urartu.</title>
        <authorList>
            <person name="Ling H.Q."/>
            <person name="Zhao S."/>
            <person name="Liu D."/>
            <person name="Wang J."/>
            <person name="Sun H."/>
            <person name="Zhang C."/>
            <person name="Fan H."/>
            <person name="Li D."/>
            <person name="Dong L."/>
            <person name="Tao Y."/>
            <person name="Gao C."/>
            <person name="Wu H."/>
            <person name="Li Y."/>
            <person name="Cui Y."/>
            <person name="Guo X."/>
            <person name="Zheng S."/>
            <person name="Wang B."/>
            <person name="Yu K."/>
            <person name="Liang Q."/>
            <person name="Yang W."/>
            <person name="Lou X."/>
            <person name="Chen J."/>
            <person name="Feng M."/>
            <person name="Jian J."/>
            <person name="Zhang X."/>
            <person name="Luo G."/>
            <person name="Jiang Y."/>
            <person name="Liu J."/>
            <person name="Wang Z."/>
            <person name="Sha Y."/>
            <person name="Zhang B."/>
            <person name="Wu H."/>
            <person name="Tang D."/>
            <person name="Shen Q."/>
            <person name="Xue P."/>
            <person name="Zou S."/>
            <person name="Wang X."/>
            <person name="Liu X."/>
            <person name="Wang F."/>
            <person name="Yang Y."/>
            <person name="An X."/>
            <person name="Dong Z."/>
            <person name="Zhang K."/>
            <person name="Zhang X."/>
            <person name="Luo M.C."/>
            <person name="Dvorak J."/>
            <person name="Tong Y."/>
            <person name="Wang J."/>
            <person name="Yang H."/>
            <person name="Li Z."/>
            <person name="Wang D."/>
            <person name="Zhang A."/>
            <person name="Wang J."/>
        </authorList>
    </citation>
    <scope>NUCLEOTIDE SEQUENCE</scope>
    <source>
        <strain evidence="3">cv. G1812</strain>
    </source>
</reference>